<dbReference type="RefSeq" id="WP_208925627.1">
    <property type="nucleotide sequence ID" value="NZ_JAYFNZ010000008.1"/>
</dbReference>
<dbReference type="PANTHER" id="PTHR43429">
    <property type="entry name" value="PYRIDINE NUCLEOTIDE-DISULFIDE OXIDOREDUCTASE DOMAIN-CONTAINING"/>
    <property type="match status" value="1"/>
</dbReference>
<dbReference type="InterPro" id="IPR016156">
    <property type="entry name" value="FAD/NAD-linked_Rdtase_dimer_sf"/>
</dbReference>
<dbReference type="AlphaFoldDB" id="A0A098B150"/>
<evidence type="ECO:0000256" key="1">
    <source>
        <dbReference type="ARBA" id="ARBA00001974"/>
    </source>
</evidence>
<evidence type="ECO:0000256" key="2">
    <source>
        <dbReference type="ARBA" id="ARBA00022630"/>
    </source>
</evidence>
<dbReference type="GO" id="GO:0016491">
    <property type="term" value="F:oxidoreductase activity"/>
    <property type="evidence" value="ECO:0007669"/>
    <property type="project" value="InterPro"/>
</dbReference>
<organism evidence="6">
    <name type="scientific">Desulfitobacterium hafniense</name>
    <name type="common">Desulfitobacterium frappieri</name>
    <dbReference type="NCBI Taxonomy" id="49338"/>
    <lineage>
        <taxon>Bacteria</taxon>
        <taxon>Bacillati</taxon>
        <taxon>Bacillota</taxon>
        <taxon>Clostridia</taxon>
        <taxon>Eubacteriales</taxon>
        <taxon>Desulfitobacteriaceae</taxon>
        <taxon>Desulfitobacterium</taxon>
    </lineage>
</organism>
<evidence type="ECO:0000256" key="3">
    <source>
        <dbReference type="ARBA" id="ARBA00022827"/>
    </source>
</evidence>
<evidence type="ECO:0000259" key="5">
    <source>
        <dbReference type="Pfam" id="PF18267"/>
    </source>
</evidence>
<feature type="domain" description="NADH-rubredoxin oxidoreductase C-terminal" evidence="5">
    <location>
        <begin position="321"/>
        <end position="385"/>
    </location>
</feature>
<comment type="cofactor">
    <cofactor evidence="1">
        <name>FAD</name>
        <dbReference type="ChEBI" id="CHEBI:57692"/>
    </cofactor>
</comment>
<accession>A0A098B150</accession>
<keyword evidence="3" id="KW-0274">FAD</keyword>
<evidence type="ECO:0000313" key="6">
    <source>
        <dbReference type="EMBL" id="CDX02070.1"/>
    </source>
</evidence>
<dbReference type="Pfam" id="PF18267">
    <property type="entry name" value="Rubredoxin_C"/>
    <property type="match status" value="1"/>
</dbReference>
<dbReference type="PRINTS" id="PR00411">
    <property type="entry name" value="PNDRDTASEI"/>
</dbReference>
<feature type="domain" description="FAD/NAD(P)-binding" evidence="4">
    <location>
        <begin position="2"/>
        <end position="296"/>
    </location>
</feature>
<reference evidence="6" key="1">
    <citation type="submission" date="2014-07" db="EMBL/GenBank/DDBJ databases">
        <authorList>
            <person name="Hornung V.Bastian."/>
        </authorList>
    </citation>
    <scope>NUCLEOTIDE SEQUENCE</scope>
    <source>
        <strain evidence="6">PCE-S</strain>
    </source>
</reference>
<proteinExistence type="predicted"/>
<keyword evidence="2" id="KW-0285">Flavoprotein</keyword>
<protein>
    <submittedName>
        <fullName evidence="6">Nitrite reductase [NAD(P)H], electron transfer subunit NasD-like protein</fullName>
    </submittedName>
</protein>
<dbReference type="InterPro" id="IPR050260">
    <property type="entry name" value="FAD-bd_OxRdtase"/>
</dbReference>
<dbReference type="EMBL" id="LK996017">
    <property type="protein sequence ID" value="CDX02070.1"/>
    <property type="molecule type" value="Genomic_DNA"/>
</dbReference>
<dbReference type="SUPFAM" id="SSF51905">
    <property type="entry name" value="FAD/NAD(P)-binding domain"/>
    <property type="match status" value="2"/>
</dbReference>
<dbReference type="InterPro" id="IPR023753">
    <property type="entry name" value="FAD/NAD-binding_dom"/>
</dbReference>
<dbReference type="PRINTS" id="PR00368">
    <property type="entry name" value="FADPNR"/>
</dbReference>
<sequence>MHYVIIGNSAAGVFAAEAIRGLDSSGKITMISEENNRPYSRCLTSYYIGEEIDQDRIYIRDANFYAATGIDFIPQKVEQVNDTEKSVTLQSGEIVGYDKLLIATGASPYSLPVEGLDLEGVCELRTLEDARRIMDFAPHVKEAVVMGAGLVGLKGAHALHELGIKVSIIVNSRIMSRSVDPHTGQIITELLEQDGYEVIYNTKLSKILGQDKVEGVCLSSGKEIPCQLVLMAAGVSPNVDLVKNTGIEVNKGIIVDKHMQTTVPHIYAAGDVAEAYHAVWDEKRVISIWPVATAQGTVAGSNMAGVERIYEGSVGSNSAVFCGVGVVSAGIPYLPTGEGKELSTYDKVTKRYRKFIVKDDILVGMIMVGDIDGAGILTAMIKQKTKVSLDTLNYWLNHPVRFQGYCTAEAKGGIVCGIC</sequence>
<dbReference type="PANTHER" id="PTHR43429:SF3">
    <property type="entry name" value="NITRITE REDUCTASE [NAD(P)H]"/>
    <property type="match status" value="1"/>
</dbReference>
<name>A0A098B150_DESHA</name>
<dbReference type="InterPro" id="IPR041575">
    <property type="entry name" value="Rubredoxin_C"/>
</dbReference>
<dbReference type="Gene3D" id="3.50.50.60">
    <property type="entry name" value="FAD/NAD(P)-binding domain"/>
    <property type="match status" value="2"/>
</dbReference>
<dbReference type="PATRIC" id="fig|49338.4.peg.2352"/>
<evidence type="ECO:0000259" key="4">
    <source>
        <dbReference type="Pfam" id="PF07992"/>
    </source>
</evidence>
<dbReference type="InterPro" id="IPR036188">
    <property type="entry name" value="FAD/NAD-bd_sf"/>
</dbReference>
<dbReference type="Gene3D" id="3.30.390.30">
    <property type="match status" value="1"/>
</dbReference>
<gene>
    <name evidence="6" type="ORF">DPCES_2183</name>
</gene>
<dbReference type="Pfam" id="PF07992">
    <property type="entry name" value="Pyr_redox_2"/>
    <property type="match status" value="1"/>
</dbReference>